<reference evidence="13" key="1">
    <citation type="submission" date="2018-01" db="EMBL/GenBank/DDBJ databases">
        <authorList>
            <person name="Alioto T."/>
            <person name="Alioto T."/>
        </authorList>
    </citation>
    <scope>NUCLEOTIDE SEQUENCE [LARGE SCALE GENOMIC DNA]</scope>
</reference>
<dbReference type="PRINTS" id="PR00786">
    <property type="entry name" value="NEPRILYSIN"/>
</dbReference>
<keyword evidence="7" id="KW-0862">Zinc</keyword>
<dbReference type="InterPro" id="IPR008753">
    <property type="entry name" value="Peptidase_M13_N"/>
</dbReference>
<keyword evidence="9" id="KW-0732">Signal</keyword>
<dbReference type="InterPro" id="IPR018497">
    <property type="entry name" value="Peptidase_M13_C"/>
</dbReference>
<comment type="subcellular location">
    <subcellularLocation>
        <location evidence="2">Cell membrane</location>
        <topology evidence="2">Single-pass type II membrane protein</topology>
    </subcellularLocation>
</comment>
<dbReference type="Pfam" id="PF01431">
    <property type="entry name" value="Peptidase_M13"/>
    <property type="match status" value="1"/>
</dbReference>
<dbReference type="InterPro" id="IPR000718">
    <property type="entry name" value="Peptidase_M13"/>
</dbReference>
<keyword evidence="5" id="KW-0479">Metal-binding</keyword>
<evidence type="ECO:0000313" key="12">
    <source>
        <dbReference type="EMBL" id="SPP88184.1"/>
    </source>
</evidence>
<evidence type="ECO:0000256" key="6">
    <source>
        <dbReference type="ARBA" id="ARBA00022801"/>
    </source>
</evidence>
<dbReference type="GO" id="GO:0016485">
    <property type="term" value="P:protein processing"/>
    <property type="evidence" value="ECO:0007669"/>
    <property type="project" value="TreeGrafter"/>
</dbReference>
<dbReference type="PANTHER" id="PTHR11733">
    <property type="entry name" value="ZINC METALLOPROTEASE FAMILY M13 NEPRILYSIN-RELATED"/>
    <property type="match status" value="1"/>
</dbReference>
<dbReference type="Proteomes" id="UP000268350">
    <property type="component" value="Unassembled WGS sequence"/>
</dbReference>
<comment type="cofactor">
    <cofactor evidence="1">
        <name>Zn(2+)</name>
        <dbReference type="ChEBI" id="CHEBI:29105"/>
    </cofactor>
</comment>
<evidence type="ECO:0000256" key="7">
    <source>
        <dbReference type="ARBA" id="ARBA00022833"/>
    </source>
</evidence>
<dbReference type="OMA" id="LWCNDAN"/>
<dbReference type="Gene3D" id="1.10.1380.10">
    <property type="entry name" value="Neutral endopeptidase , domain2"/>
    <property type="match status" value="1"/>
</dbReference>
<dbReference type="Gene3D" id="3.40.390.10">
    <property type="entry name" value="Collagenase (Catalytic Domain)"/>
    <property type="match status" value="1"/>
</dbReference>
<feature type="signal peptide" evidence="9">
    <location>
        <begin position="1"/>
        <end position="28"/>
    </location>
</feature>
<feature type="domain" description="Peptidase M13 N-terminal" evidence="11">
    <location>
        <begin position="78"/>
        <end position="427"/>
    </location>
</feature>
<dbReference type="GO" id="GO:0005886">
    <property type="term" value="C:plasma membrane"/>
    <property type="evidence" value="ECO:0007669"/>
    <property type="project" value="UniProtKB-SubCell"/>
</dbReference>
<evidence type="ECO:0000259" key="11">
    <source>
        <dbReference type="Pfam" id="PF05649"/>
    </source>
</evidence>
<dbReference type="InterPro" id="IPR024079">
    <property type="entry name" value="MetalloPept_cat_dom_sf"/>
</dbReference>
<dbReference type="CDD" id="cd08662">
    <property type="entry name" value="M13"/>
    <property type="match status" value="1"/>
</dbReference>
<evidence type="ECO:0000256" key="1">
    <source>
        <dbReference type="ARBA" id="ARBA00001947"/>
    </source>
</evidence>
<evidence type="ECO:0000259" key="10">
    <source>
        <dbReference type="Pfam" id="PF01431"/>
    </source>
</evidence>
<organism evidence="12 13">
    <name type="scientific">Drosophila guanche</name>
    <name type="common">Fruit fly</name>
    <dbReference type="NCBI Taxonomy" id="7266"/>
    <lineage>
        <taxon>Eukaryota</taxon>
        <taxon>Metazoa</taxon>
        <taxon>Ecdysozoa</taxon>
        <taxon>Arthropoda</taxon>
        <taxon>Hexapoda</taxon>
        <taxon>Insecta</taxon>
        <taxon>Pterygota</taxon>
        <taxon>Neoptera</taxon>
        <taxon>Endopterygota</taxon>
        <taxon>Diptera</taxon>
        <taxon>Brachycera</taxon>
        <taxon>Muscomorpha</taxon>
        <taxon>Ephydroidea</taxon>
        <taxon>Drosophilidae</taxon>
        <taxon>Drosophila</taxon>
        <taxon>Sophophora</taxon>
    </lineage>
</organism>
<keyword evidence="13" id="KW-1185">Reference proteome</keyword>
<dbReference type="AlphaFoldDB" id="A0A3B0K1S2"/>
<accession>A0A3B0K1S2</accession>
<dbReference type="InterPro" id="IPR042089">
    <property type="entry name" value="Peptidase_M13_dom_2"/>
</dbReference>
<comment type="similarity">
    <text evidence="3">Belongs to the peptidase M13 family.</text>
</comment>
<keyword evidence="6" id="KW-0378">Hydrolase</keyword>
<evidence type="ECO:0000256" key="4">
    <source>
        <dbReference type="ARBA" id="ARBA00022670"/>
    </source>
</evidence>
<feature type="chain" id="PRO_5017346043" evidence="9">
    <location>
        <begin position="29"/>
        <end position="679"/>
    </location>
</feature>
<evidence type="ECO:0000256" key="5">
    <source>
        <dbReference type="ARBA" id="ARBA00022723"/>
    </source>
</evidence>
<dbReference type="SUPFAM" id="SSF55486">
    <property type="entry name" value="Metalloproteases ('zincins'), catalytic domain"/>
    <property type="match status" value="1"/>
</dbReference>
<keyword evidence="4" id="KW-0645">Protease</keyword>
<dbReference type="PANTHER" id="PTHR11733:SF238">
    <property type="entry name" value="FI07649P-RELATED"/>
    <property type="match status" value="1"/>
</dbReference>
<proteinExistence type="inferred from homology"/>
<dbReference type="PROSITE" id="PS51885">
    <property type="entry name" value="NEPRILYSIN"/>
    <property type="match status" value="1"/>
</dbReference>
<protein>
    <submittedName>
        <fullName evidence="12">Blast:Phosphate-regulating neutral endopeptidase</fullName>
    </submittedName>
</protein>
<dbReference type="GO" id="GO:0046872">
    <property type="term" value="F:metal ion binding"/>
    <property type="evidence" value="ECO:0007669"/>
    <property type="project" value="UniProtKB-KW"/>
</dbReference>
<name>A0A3B0K1S2_DROGU</name>
<keyword evidence="8" id="KW-0482">Metalloprotease</keyword>
<sequence>MENASPAVASSQLVLLILIAGIAGCAQGHLLSQPALELRIQAQEQLISQHNDSAYVQRLMRLSKSAEMRNYMQPELQPCDNFYDYSCGNWAKINPANTASPRETNYEQLLLKGYHHKQQRLLQRSADAAIDAEAVLKLKEFYASCLHYRETPLPVYRQQLLEIVAEFGHMPALALPGQQWPADEFDWVATVARIKRKYGLDILLRLQVSPAGIYVGQPQQIRPQPNRLGRAASIREWLVWNLGVERELAETTSLEITNMEDLVARQMRDIPVGVLARPRTTKELDELYLPVYNLTKYIELVLDRPLNPNDTLYEHVPSYQAHLLDFVAGVSPQMHANYIFYSLLEHFSYQWAGSVVDHCMSKARSLFPELLDNMVLREYGDAATLSDIEAVWLQIKRSFRDMLENDTADWLSLAVRSQLLDQINATRLLVNGHEDVNFTQIYEQLQLKPRDYLHNLRAVLSHDSLKTKMSAAPLTAPSYDAVEKRVLLPVALLQPNYLWSRYYPRALRYGSLGTLLAHELAHSIEDVSHWDHSSMIAYHKRWACFKEQYGRLRLNGEYLPKSDLQAENIADNLAVQVSYHAYSKYLQELAPSALSSEQLPQMTQSPRQLFFISYAQFWCNDSQERFRDRIALLVSYTPSALRVLGALSNLDSFQRDFACISGSPMNSSPKCQLYGLSLD</sequence>
<dbReference type="OrthoDB" id="6475849at2759"/>
<evidence type="ECO:0000313" key="13">
    <source>
        <dbReference type="Proteomes" id="UP000268350"/>
    </source>
</evidence>
<dbReference type="Pfam" id="PF05649">
    <property type="entry name" value="Peptidase_M13_N"/>
    <property type="match status" value="1"/>
</dbReference>
<evidence type="ECO:0000256" key="3">
    <source>
        <dbReference type="ARBA" id="ARBA00007357"/>
    </source>
</evidence>
<dbReference type="GO" id="GO:0004222">
    <property type="term" value="F:metalloendopeptidase activity"/>
    <property type="evidence" value="ECO:0007669"/>
    <property type="project" value="InterPro"/>
</dbReference>
<evidence type="ECO:0000256" key="8">
    <source>
        <dbReference type="ARBA" id="ARBA00023049"/>
    </source>
</evidence>
<gene>
    <name evidence="12" type="ORF">DGUA_6G016015</name>
</gene>
<dbReference type="EMBL" id="OUUW01000013">
    <property type="protein sequence ID" value="SPP88184.1"/>
    <property type="molecule type" value="Genomic_DNA"/>
</dbReference>
<evidence type="ECO:0000256" key="9">
    <source>
        <dbReference type="SAM" id="SignalP"/>
    </source>
</evidence>
<evidence type="ECO:0000256" key="2">
    <source>
        <dbReference type="ARBA" id="ARBA00004401"/>
    </source>
</evidence>
<feature type="domain" description="Peptidase M13 C-terminal" evidence="10">
    <location>
        <begin position="479"/>
        <end position="673"/>
    </location>
</feature>